<dbReference type="AlphaFoldDB" id="A0A7I8XBF4"/>
<dbReference type="InterPro" id="IPR018783">
    <property type="entry name" value="TF_ENY2"/>
</dbReference>
<evidence type="ECO:0000313" key="1">
    <source>
        <dbReference type="EMBL" id="CAD5208925.1"/>
    </source>
</evidence>
<dbReference type="OrthoDB" id="6221744at2759"/>
<dbReference type="Pfam" id="PF10163">
    <property type="entry name" value="EnY2"/>
    <property type="match status" value="1"/>
</dbReference>
<dbReference type="GO" id="GO:0006406">
    <property type="term" value="P:mRNA export from nucleus"/>
    <property type="evidence" value="ECO:0007669"/>
    <property type="project" value="InterPro"/>
</dbReference>
<dbReference type="EMBL" id="CAJFCV020000001">
    <property type="protein sequence ID" value="CAG9083400.1"/>
    <property type="molecule type" value="Genomic_DNA"/>
</dbReference>
<dbReference type="GO" id="GO:0005643">
    <property type="term" value="C:nuclear pore"/>
    <property type="evidence" value="ECO:0007669"/>
    <property type="project" value="InterPro"/>
</dbReference>
<dbReference type="SMR" id="A0A7I8XBF4"/>
<organism evidence="1 2">
    <name type="scientific">Bursaphelenchus xylophilus</name>
    <name type="common">Pinewood nematode worm</name>
    <name type="synonym">Aphelenchoides xylophilus</name>
    <dbReference type="NCBI Taxonomy" id="6326"/>
    <lineage>
        <taxon>Eukaryota</taxon>
        <taxon>Metazoa</taxon>
        <taxon>Ecdysozoa</taxon>
        <taxon>Nematoda</taxon>
        <taxon>Chromadorea</taxon>
        <taxon>Rhabditida</taxon>
        <taxon>Tylenchina</taxon>
        <taxon>Tylenchomorpha</taxon>
        <taxon>Aphelenchoidea</taxon>
        <taxon>Aphelenchoididae</taxon>
        <taxon>Bursaphelenchus</taxon>
    </lineage>
</organism>
<keyword evidence="2" id="KW-1185">Reference proteome</keyword>
<dbReference type="GO" id="GO:0003713">
    <property type="term" value="F:transcription coactivator activity"/>
    <property type="evidence" value="ECO:0007669"/>
    <property type="project" value="InterPro"/>
</dbReference>
<reference evidence="1" key="1">
    <citation type="submission" date="2020-09" db="EMBL/GenBank/DDBJ databases">
        <authorList>
            <person name="Kikuchi T."/>
        </authorList>
    </citation>
    <scope>NUCLEOTIDE SEQUENCE</scope>
    <source>
        <strain evidence="1">Ka4C1</strain>
    </source>
</reference>
<sequence>MSHPGSSKSTGVDWEKYQQKFDDEFVASGAKDKIVQTTRERLNNSEWADEVQNRFEEYMKEKGLKPGDLTEYQMQEICRHLRDELRRIIPSEVKQGLLSLVSDFVDGQLHKVKREILS</sequence>
<protein>
    <submittedName>
        <fullName evidence="1">(pine wood nematode) hypothetical protein</fullName>
    </submittedName>
</protein>
<dbReference type="Gene3D" id="1.10.246.140">
    <property type="match status" value="1"/>
</dbReference>
<dbReference type="GO" id="GO:0000124">
    <property type="term" value="C:SAGA complex"/>
    <property type="evidence" value="ECO:0007669"/>
    <property type="project" value="InterPro"/>
</dbReference>
<gene>
    <name evidence="1" type="ORF">BXYJ_LOCUS1161</name>
</gene>
<proteinExistence type="predicted"/>
<evidence type="ECO:0000313" key="2">
    <source>
        <dbReference type="Proteomes" id="UP000659654"/>
    </source>
</evidence>
<dbReference type="Proteomes" id="UP000659654">
    <property type="component" value="Unassembled WGS sequence"/>
</dbReference>
<name>A0A7I8XBF4_BURXY</name>
<dbReference type="Proteomes" id="UP000582659">
    <property type="component" value="Unassembled WGS sequence"/>
</dbReference>
<dbReference type="EMBL" id="CAJFDI010000001">
    <property type="protein sequence ID" value="CAD5208925.1"/>
    <property type="molecule type" value="Genomic_DNA"/>
</dbReference>
<accession>A0A7I8XBF4</accession>
<dbReference type="InterPro" id="IPR038212">
    <property type="entry name" value="TF_EnY2_sf"/>
</dbReference>
<comment type="caution">
    <text evidence="1">The sequence shown here is derived from an EMBL/GenBank/DDBJ whole genome shotgun (WGS) entry which is preliminary data.</text>
</comment>